<name>A0A1D9PSH4_SCLS1</name>
<dbReference type="EMBL" id="CP017814">
    <property type="protein sequence ID" value="APA05472.1"/>
    <property type="molecule type" value="Genomic_DNA"/>
</dbReference>
<sequence>MDRHPWNRVYLNLREDMGKGRRGVRITDSLGSTFNEFEGNLNELYRANADSGITNTIRTKLVPHFEHLLSFEKAIGIAAASTEVGSIVWMAA</sequence>
<organism evidence="1 2">
    <name type="scientific">Sclerotinia sclerotiorum (strain ATCC 18683 / 1980 / Ss-1)</name>
    <name type="common">White mold</name>
    <name type="synonym">Whetzelinia sclerotiorum</name>
    <dbReference type="NCBI Taxonomy" id="665079"/>
    <lineage>
        <taxon>Eukaryota</taxon>
        <taxon>Fungi</taxon>
        <taxon>Dikarya</taxon>
        <taxon>Ascomycota</taxon>
        <taxon>Pezizomycotina</taxon>
        <taxon>Leotiomycetes</taxon>
        <taxon>Helotiales</taxon>
        <taxon>Sclerotiniaceae</taxon>
        <taxon>Sclerotinia</taxon>
    </lineage>
</organism>
<dbReference type="RefSeq" id="XP_001589268.1">
    <property type="nucleotide sequence ID" value="XM_001589218.1"/>
</dbReference>
<evidence type="ECO:0000313" key="1">
    <source>
        <dbReference type="EMBL" id="APA05472.1"/>
    </source>
</evidence>
<protein>
    <submittedName>
        <fullName evidence="1">Uncharacterized protein</fullName>
    </submittedName>
</protein>
<accession>A0A1D9PSH4</accession>
<gene>
    <name evidence="1" type="ORF">sscle_01g002420</name>
</gene>
<dbReference type="AlphaFoldDB" id="A0A1D9PSH4"/>
<evidence type="ECO:0000313" key="2">
    <source>
        <dbReference type="Proteomes" id="UP000177798"/>
    </source>
</evidence>
<dbReference type="Proteomes" id="UP000177798">
    <property type="component" value="Chromosome 1"/>
</dbReference>
<dbReference type="VEuPathDB" id="FungiDB:sscle_01g002420"/>
<dbReference type="KEGG" id="ssl:SS1G_09901"/>
<reference evidence="2" key="1">
    <citation type="journal article" date="2017" name="Genome Biol. Evol.">
        <title>The complete genome sequence of the phytopathogenic fungus Sclerotinia sclerotiorum reveals insights into the genome architecture of broad host range pathogens.</title>
        <authorList>
            <person name="Derbyshire M."/>
            <person name="Denton-Giles M."/>
            <person name="Hegedus D."/>
            <person name="Seifbarghy S."/>
            <person name="Rollins J."/>
            <person name="van Kan J."/>
            <person name="Seidl M.F."/>
            <person name="Faino L."/>
            <person name="Mbengue M."/>
            <person name="Navaud O."/>
            <person name="Raffaele S."/>
            <person name="Hammond-Kosack K."/>
            <person name="Heard S."/>
            <person name="Oliver R."/>
        </authorList>
    </citation>
    <scope>NUCLEOTIDE SEQUENCE [LARGE SCALE GENOMIC DNA]</scope>
    <source>
        <strain evidence="2">ATCC 18683 / 1980 / Ss-1</strain>
    </source>
</reference>
<proteinExistence type="predicted"/>